<reference evidence="2" key="1">
    <citation type="submission" date="2018-01" db="EMBL/GenBank/DDBJ databases">
        <title>An insight into the sialome of Amazonian anophelines.</title>
        <authorList>
            <person name="Ribeiro J.M."/>
            <person name="Scarpassa V."/>
            <person name="Calvo E."/>
        </authorList>
    </citation>
    <scope>NUCLEOTIDE SEQUENCE</scope>
</reference>
<evidence type="ECO:0000313" key="2">
    <source>
        <dbReference type="EMBL" id="MBW73330.1"/>
    </source>
</evidence>
<organism evidence="2">
    <name type="scientific">Anopheles darlingi</name>
    <name type="common">Mosquito</name>
    <dbReference type="NCBI Taxonomy" id="43151"/>
    <lineage>
        <taxon>Eukaryota</taxon>
        <taxon>Metazoa</taxon>
        <taxon>Ecdysozoa</taxon>
        <taxon>Arthropoda</taxon>
        <taxon>Hexapoda</taxon>
        <taxon>Insecta</taxon>
        <taxon>Pterygota</taxon>
        <taxon>Neoptera</taxon>
        <taxon>Endopterygota</taxon>
        <taxon>Diptera</taxon>
        <taxon>Nematocera</taxon>
        <taxon>Culicoidea</taxon>
        <taxon>Culicidae</taxon>
        <taxon>Anophelinae</taxon>
        <taxon>Anopheles</taxon>
    </lineage>
</organism>
<protein>
    <submittedName>
        <fullName evidence="2">Putative secreted protein</fullName>
    </submittedName>
</protein>
<dbReference type="AlphaFoldDB" id="A0A2M4D6Y8"/>
<sequence>MPLSSCFMASTCAMSVLLLLVDHSVMVWAISVRVSVVSSLFVPEENFSVSELLNGSYRGPPLSDTFSSENRF</sequence>
<accession>A0A2M4D6Y8</accession>
<proteinExistence type="predicted"/>
<dbReference type="EMBL" id="GGFL01009152">
    <property type="protein sequence ID" value="MBW73330.1"/>
    <property type="molecule type" value="Transcribed_RNA"/>
</dbReference>
<evidence type="ECO:0000256" key="1">
    <source>
        <dbReference type="SAM" id="SignalP"/>
    </source>
</evidence>
<name>A0A2M4D6Y8_ANODA</name>
<keyword evidence="1" id="KW-0732">Signal</keyword>
<feature type="chain" id="PRO_5014779271" evidence="1">
    <location>
        <begin position="30"/>
        <end position="72"/>
    </location>
</feature>
<feature type="signal peptide" evidence="1">
    <location>
        <begin position="1"/>
        <end position="29"/>
    </location>
</feature>